<dbReference type="PANTHER" id="PTHR45875">
    <property type="entry name" value="METHYLTRANSFERASE N6AMT1"/>
    <property type="match status" value="1"/>
</dbReference>
<dbReference type="PROSITE" id="PS00092">
    <property type="entry name" value="N6_MTASE"/>
    <property type="match status" value="1"/>
</dbReference>
<dbReference type="PANTHER" id="PTHR45875:SF1">
    <property type="entry name" value="METHYLTRANSFERASE N6AMT1"/>
    <property type="match status" value="1"/>
</dbReference>
<dbReference type="Gene3D" id="3.40.50.150">
    <property type="entry name" value="Vaccinia Virus protein VP39"/>
    <property type="match status" value="1"/>
</dbReference>
<keyword evidence="7" id="KW-1185">Reference proteome</keyword>
<dbReference type="VEuPathDB" id="MicrosporidiaDB:H312_01964"/>
<dbReference type="GO" id="GO:0035657">
    <property type="term" value="C:eRF1 methyltransferase complex"/>
    <property type="evidence" value="ECO:0007669"/>
    <property type="project" value="TreeGrafter"/>
</dbReference>
<keyword evidence="4" id="KW-0949">S-adenosyl-L-methionine</keyword>
<sequence>MDFYEPNEDTYFFIEMLLKDKENFKNKIILELGCGSGEISVSMKDTTNIQLISDINIKAVEHASKRSNFLPFHSDLLDNVNQKNIDIIIFNPPYVPSGTEIKKLIEFSYKGGENGVCIINKFVDTVIVKCFYLLLIQLNDPIRIMERIENKGYNVTILGYKKILGEFLIVIKGEK</sequence>
<keyword evidence="3" id="KW-0808">Transferase</keyword>
<keyword evidence="2" id="KW-0489">Methyltransferase</keyword>
<dbReference type="Pfam" id="PF05175">
    <property type="entry name" value="MTS"/>
    <property type="match status" value="1"/>
</dbReference>
<dbReference type="SUPFAM" id="SSF53335">
    <property type="entry name" value="S-adenosyl-L-methionine-dependent methyltransferases"/>
    <property type="match status" value="1"/>
</dbReference>
<evidence type="ECO:0000313" key="7">
    <source>
        <dbReference type="Proteomes" id="UP000030655"/>
    </source>
</evidence>
<evidence type="ECO:0000313" key="6">
    <source>
        <dbReference type="EMBL" id="KCZ80638.1"/>
    </source>
</evidence>
<dbReference type="STRING" id="1288291.A0A059F039"/>
<evidence type="ECO:0000259" key="5">
    <source>
        <dbReference type="Pfam" id="PF05175"/>
    </source>
</evidence>
<evidence type="ECO:0000256" key="2">
    <source>
        <dbReference type="ARBA" id="ARBA00022603"/>
    </source>
</evidence>
<evidence type="ECO:0000256" key="1">
    <source>
        <dbReference type="ARBA" id="ARBA00006149"/>
    </source>
</evidence>
<dbReference type="InterPro" id="IPR052190">
    <property type="entry name" value="Euk-Arch_PrmC-MTase"/>
</dbReference>
<dbReference type="CDD" id="cd02440">
    <property type="entry name" value="AdoMet_MTases"/>
    <property type="match status" value="1"/>
</dbReference>
<gene>
    <name evidence="6" type="ORF">H312_01964</name>
</gene>
<dbReference type="GO" id="GO:0032259">
    <property type="term" value="P:methylation"/>
    <property type="evidence" value="ECO:0007669"/>
    <property type="project" value="UniProtKB-KW"/>
</dbReference>
<dbReference type="GO" id="GO:0008276">
    <property type="term" value="F:protein methyltransferase activity"/>
    <property type="evidence" value="ECO:0007669"/>
    <property type="project" value="TreeGrafter"/>
</dbReference>
<dbReference type="AlphaFoldDB" id="A0A059F039"/>
<comment type="similarity">
    <text evidence="1">Belongs to the eukaryotic/archaeal PrmC-related family.</text>
</comment>
<accession>A0A059F039</accession>
<dbReference type="InterPro" id="IPR002052">
    <property type="entry name" value="DNA_methylase_N6_adenine_CS"/>
</dbReference>
<organism evidence="6 7">
    <name type="scientific">Anncaliia algerae PRA339</name>
    <dbReference type="NCBI Taxonomy" id="1288291"/>
    <lineage>
        <taxon>Eukaryota</taxon>
        <taxon>Fungi</taxon>
        <taxon>Fungi incertae sedis</taxon>
        <taxon>Microsporidia</taxon>
        <taxon>Tubulinosematoidea</taxon>
        <taxon>Tubulinosematidae</taxon>
        <taxon>Anncaliia</taxon>
    </lineage>
</organism>
<protein>
    <recommendedName>
        <fullName evidence="5">Methyltransferase small domain-containing protein</fullName>
    </recommendedName>
</protein>
<dbReference type="InterPro" id="IPR029063">
    <property type="entry name" value="SAM-dependent_MTases_sf"/>
</dbReference>
<dbReference type="HOGENOM" id="CLU_018398_6_2_1"/>
<dbReference type="Proteomes" id="UP000030655">
    <property type="component" value="Unassembled WGS sequence"/>
</dbReference>
<reference evidence="6 7" key="2">
    <citation type="submission" date="2014-03" db="EMBL/GenBank/DDBJ databases">
        <title>The Genome Sequence of Anncaliia algerae insect isolate PRA339.</title>
        <authorList>
            <consortium name="The Broad Institute Genome Sequencing Platform"/>
            <consortium name="The Broad Institute Genome Sequencing Center for Infectious Disease"/>
            <person name="Cuomo C."/>
            <person name="Becnel J."/>
            <person name="Sanscrainte N."/>
            <person name="Walker B."/>
            <person name="Young S.K."/>
            <person name="Zeng Q."/>
            <person name="Gargeya S."/>
            <person name="Fitzgerald M."/>
            <person name="Haas B."/>
            <person name="Abouelleil A."/>
            <person name="Alvarado L."/>
            <person name="Arachchi H.M."/>
            <person name="Berlin A.M."/>
            <person name="Chapman S.B."/>
            <person name="Dewar J."/>
            <person name="Goldberg J."/>
            <person name="Griggs A."/>
            <person name="Gujja S."/>
            <person name="Hansen M."/>
            <person name="Howarth C."/>
            <person name="Imamovic A."/>
            <person name="Larimer J."/>
            <person name="McCowan C."/>
            <person name="Murphy C."/>
            <person name="Neiman D."/>
            <person name="Pearson M."/>
            <person name="Priest M."/>
            <person name="Roberts A."/>
            <person name="Saif S."/>
            <person name="Shea T."/>
            <person name="Sisk P."/>
            <person name="Sykes S."/>
            <person name="Wortman J."/>
            <person name="Nusbaum C."/>
            <person name="Birren B."/>
        </authorList>
    </citation>
    <scope>NUCLEOTIDE SEQUENCE [LARGE SCALE GENOMIC DNA]</scope>
    <source>
        <strain evidence="6 7">PRA339</strain>
    </source>
</reference>
<dbReference type="OrthoDB" id="406152at2759"/>
<evidence type="ECO:0000256" key="3">
    <source>
        <dbReference type="ARBA" id="ARBA00022679"/>
    </source>
</evidence>
<name>A0A059F039_9MICR</name>
<dbReference type="GO" id="GO:0003676">
    <property type="term" value="F:nucleic acid binding"/>
    <property type="evidence" value="ECO:0007669"/>
    <property type="project" value="InterPro"/>
</dbReference>
<evidence type="ECO:0000256" key="4">
    <source>
        <dbReference type="ARBA" id="ARBA00022691"/>
    </source>
</evidence>
<feature type="domain" description="Methyltransferase small" evidence="5">
    <location>
        <begin position="12"/>
        <end position="98"/>
    </location>
</feature>
<reference evidence="7" key="1">
    <citation type="submission" date="2013-02" db="EMBL/GenBank/DDBJ databases">
        <authorList>
            <consortium name="The Broad Institute Genome Sequencing Platform"/>
            <person name="Cuomo C."/>
            <person name="Becnel J."/>
            <person name="Sanscrainte N."/>
            <person name="Walker B."/>
            <person name="Young S.K."/>
            <person name="Zeng Q."/>
            <person name="Gargeya S."/>
            <person name="Fitzgerald M."/>
            <person name="Haas B."/>
            <person name="Abouelleil A."/>
            <person name="Alvarado L."/>
            <person name="Arachchi H.M."/>
            <person name="Berlin A.M."/>
            <person name="Chapman S.B."/>
            <person name="Dewar J."/>
            <person name="Goldberg J."/>
            <person name="Griggs A."/>
            <person name="Gujja S."/>
            <person name="Hansen M."/>
            <person name="Howarth C."/>
            <person name="Imamovic A."/>
            <person name="Larimer J."/>
            <person name="McCowan C."/>
            <person name="Murphy C."/>
            <person name="Neiman D."/>
            <person name="Pearson M."/>
            <person name="Priest M."/>
            <person name="Roberts A."/>
            <person name="Saif S."/>
            <person name="Shea T."/>
            <person name="Sisk P."/>
            <person name="Sykes S."/>
            <person name="Wortman J."/>
            <person name="Nusbaum C."/>
            <person name="Birren B."/>
        </authorList>
    </citation>
    <scope>NUCLEOTIDE SEQUENCE [LARGE SCALE GENOMIC DNA]</scope>
    <source>
        <strain evidence="7">PRA339</strain>
    </source>
</reference>
<dbReference type="InterPro" id="IPR007848">
    <property type="entry name" value="Small_mtfrase_dom"/>
</dbReference>
<dbReference type="EMBL" id="KK365170">
    <property type="protein sequence ID" value="KCZ80638.1"/>
    <property type="molecule type" value="Genomic_DNA"/>
</dbReference>
<proteinExistence type="inferred from homology"/>
<dbReference type="GO" id="GO:0008757">
    <property type="term" value="F:S-adenosylmethionine-dependent methyltransferase activity"/>
    <property type="evidence" value="ECO:0007669"/>
    <property type="project" value="TreeGrafter"/>
</dbReference>